<keyword evidence="2" id="KW-1185">Reference proteome</keyword>
<dbReference type="RefSeq" id="WP_240830519.1">
    <property type="nucleotide sequence ID" value="NZ_JAKWBL010000002.1"/>
</dbReference>
<keyword evidence="1" id="KW-0808">Transferase</keyword>
<dbReference type="GO" id="GO:0016757">
    <property type="term" value="F:glycosyltransferase activity"/>
    <property type="evidence" value="ECO:0007669"/>
    <property type="project" value="UniProtKB-KW"/>
</dbReference>
<organism evidence="1 2">
    <name type="scientific">Niabella ginsengisoli</name>
    <dbReference type="NCBI Taxonomy" id="522298"/>
    <lineage>
        <taxon>Bacteria</taxon>
        <taxon>Pseudomonadati</taxon>
        <taxon>Bacteroidota</taxon>
        <taxon>Chitinophagia</taxon>
        <taxon>Chitinophagales</taxon>
        <taxon>Chitinophagaceae</taxon>
        <taxon>Niabella</taxon>
    </lineage>
</organism>
<accession>A0ABS9SKH8</accession>
<dbReference type="Pfam" id="PF13692">
    <property type="entry name" value="Glyco_trans_1_4"/>
    <property type="match status" value="1"/>
</dbReference>
<comment type="caution">
    <text evidence="1">The sequence shown here is derived from an EMBL/GenBank/DDBJ whole genome shotgun (WGS) entry which is preliminary data.</text>
</comment>
<proteinExistence type="predicted"/>
<gene>
    <name evidence="1" type="ORF">MKP09_13510</name>
</gene>
<sequence length="369" mass="41913">MLEKNNLIVFSHLRWDLVYQRPQHIISRIAKAYNVLYVEEPVFSDLKKGVEMSLDKSGVIVITPILNKNDKERATITLAHLLELLLMSLNFSSYSFWYYTPTAYSFTKHLHPSTIIYDCIDELSTSKNTSVDLLELESELIAASSVVFTSCRSLYNLKKRENIHYFPDSVDKQHFSKARLLQAGVSDQLNIPFHRFGFFGVIDEQFDANLLRDVARKRPSWQFIIIGPVINIDEEVLPRDTNIHYLGAKQYEELPVYISSWDVAFLPLACNEFTRYTSPTKTAECLTAGKPVISTAIEDVVDSYADLGLVHIVNDAEEFIQSGETLLIPPSSASLDKVDAYLNGNTWDRTSQEMQRLIADSLKGKVSAI</sequence>
<dbReference type="Gene3D" id="3.40.50.2000">
    <property type="entry name" value="Glycogen Phosphorylase B"/>
    <property type="match status" value="1"/>
</dbReference>
<dbReference type="EMBL" id="JAKWBL010000002">
    <property type="protein sequence ID" value="MCH5598850.1"/>
    <property type="molecule type" value="Genomic_DNA"/>
</dbReference>
<protein>
    <submittedName>
        <fullName evidence="1">Glycosyltransferase</fullName>
        <ecNumber evidence="1">2.4.-.-</ecNumber>
    </submittedName>
</protein>
<evidence type="ECO:0000313" key="1">
    <source>
        <dbReference type="EMBL" id="MCH5598850.1"/>
    </source>
</evidence>
<dbReference type="Proteomes" id="UP001202248">
    <property type="component" value="Unassembled WGS sequence"/>
</dbReference>
<dbReference type="EC" id="2.4.-.-" evidence="1"/>
<name>A0ABS9SKH8_9BACT</name>
<dbReference type="SUPFAM" id="SSF53756">
    <property type="entry name" value="UDP-Glycosyltransferase/glycogen phosphorylase"/>
    <property type="match status" value="1"/>
</dbReference>
<reference evidence="1 2" key="1">
    <citation type="submission" date="2022-02" db="EMBL/GenBank/DDBJ databases">
        <authorList>
            <person name="Min J."/>
        </authorList>
    </citation>
    <scope>NUCLEOTIDE SEQUENCE [LARGE SCALE GENOMIC DNA]</scope>
    <source>
        <strain evidence="1 2">GR10-1</strain>
    </source>
</reference>
<keyword evidence="1" id="KW-0328">Glycosyltransferase</keyword>
<evidence type="ECO:0000313" key="2">
    <source>
        <dbReference type="Proteomes" id="UP001202248"/>
    </source>
</evidence>